<evidence type="ECO:0000313" key="2">
    <source>
        <dbReference type="Proteomes" id="UP000297814"/>
    </source>
</evidence>
<dbReference type="AlphaFoldDB" id="A0A4Z1GEW2"/>
<reference evidence="1 2" key="1">
    <citation type="submission" date="2017-12" db="EMBL/GenBank/DDBJ databases">
        <title>Comparative genomics of Botrytis spp.</title>
        <authorList>
            <person name="Valero-Jimenez C.A."/>
            <person name="Tapia P."/>
            <person name="Veloso J."/>
            <person name="Silva-Moreno E."/>
            <person name="Staats M."/>
            <person name="Valdes J.H."/>
            <person name="Van Kan J.A.L."/>
        </authorList>
    </citation>
    <scope>NUCLEOTIDE SEQUENCE [LARGE SCALE GENOMIC DNA]</scope>
    <source>
        <strain evidence="1 2">Bh0001</strain>
    </source>
</reference>
<dbReference type="EMBL" id="PQXK01000309">
    <property type="protein sequence ID" value="TGO32523.1"/>
    <property type="molecule type" value="Genomic_DNA"/>
</dbReference>
<keyword evidence="2" id="KW-1185">Reference proteome</keyword>
<protein>
    <submittedName>
        <fullName evidence="1">Uncharacterized protein</fullName>
    </submittedName>
</protein>
<sequence length="91" mass="10579">MYSEISKDDVEYEWELINIVNSRLRLQIYRRNPFRSYKSCFTANFCHIGACAVPRTADITTADSTISTQEHDDSIQSQQRVLRAPIPFGYE</sequence>
<evidence type="ECO:0000313" key="1">
    <source>
        <dbReference type="EMBL" id="TGO32523.1"/>
    </source>
</evidence>
<accession>A0A4Z1GEW2</accession>
<name>A0A4Z1GEW2_9HELO</name>
<gene>
    <name evidence="1" type="ORF">BHYA_0309g00010</name>
</gene>
<dbReference type="Proteomes" id="UP000297814">
    <property type="component" value="Unassembled WGS sequence"/>
</dbReference>
<comment type="caution">
    <text evidence="1">The sequence shown here is derived from an EMBL/GenBank/DDBJ whole genome shotgun (WGS) entry which is preliminary data.</text>
</comment>
<proteinExistence type="predicted"/>
<organism evidence="1 2">
    <name type="scientific">Botrytis hyacinthi</name>
    <dbReference type="NCBI Taxonomy" id="278943"/>
    <lineage>
        <taxon>Eukaryota</taxon>
        <taxon>Fungi</taxon>
        <taxon>Dikarya</taxon>
        <taxon>Ascomycota</taxon>
        <taxon>Pezizomycotina</taxon>
        <taxon>Leotiomycetes</taxon>
        <taxon>Helotiales</taxon>
        <taxon>Sclerotiniaceae</taxon>
        <taxon>Botrytis</taxon>
    </lineage>
</organism>